<gene>
    <name evidence="14" type="primary">CSON005649</name>
</gene>
<dbReference type="Gene3D" id="3.30.310.40">
    <property type="match status" value="1"/>
</dbReference>
<comment type="subcellular location">
    <subcellularLocation>
        <location evidence="1">Nucleus</location>
    </subcellularLocation>
</comment>
<dbReference type="InterPro" id="IPR012904">
    <property type="entry name" value="OGG_N"/>
</dbReference>
<dbReference type="Gene3D" id="1.10.340.30">
    <property type="entry name" value="Hypothetical protein, domain 2"/>
    <property type="match status" value="1"/>
</dbReference>
<feature type="domain" description="HhH-GPD" evidence="13">
    <location>
        <begin position="152"/>
        <end position="320"/>
    </location>
</feature>
<dbReference type="CDD" id="cd00056">
    <property type="entry name" value="ENDO3c"/>
    <property type="match status" value="1"/>
</dbReference>
<dbReference type="VEuPathDB" id="VectorBase:CSON005649"/>
<comment type="similarity">
    <text evidence="2">Belongs to the type-1 OGG1 family.</text>
</comment>
<dbReference type="GO" id="GO:0003684">
    <property type="term" value="F:damaged DNA binding"/>
    <property type="evidence" value="ECO:0007669"/>
    <property type="project" value="InterPro"/>
</dbReference>
<dbReference type="EC" id="4.2.99.18" evidence="3"/>
<dbReference type="Pfam" id="PF00730">
    <property type="entry name" value="HhH-GPD"/>
    <property type="match status" value="1"/>
</dbReference>
<dbReference type="SMART" id="SM00478">
    <property type="entry name" value="ENDO3c"/>
    <property type="match status" value="1"/>
</dbReference>
<comment type="catalytic activity">
    <reaction evidence="11">
        <text>2'-deoxyribonucleotide-(2'-deoxyribose 5'-phosphate)-2'-deoxyribonucleotide-DNA = a 3'-end 2'-deoxyribonucleotide-(2,3-dehydro-2,3-deoxyribose 5'-phosphate)-DNA + a 5'-end 5'-phospho-2'-deoxyribonucleoside-DNA + H(+)</text>
        <dbReference type="Rhea" id="RHEA:66592"/>
        <dbReference type="Rhea" id="RHEA-COMP:13180"/>
        <dbReference type="Rhea" id="RHEA-COMP:16897"/>
        <dbReference type="Rhea" id="RHEA-COMP:17067"/>
        <dbReference type="ChEBI" id="CHEBI:15378"/>
        <dbReference type="ChEBI" id="CHEBI:136412"/>
        <dbReference type="ChEBI" id="CHEBI:157695"/>
        <dbReference type="ChEBI" id="CHEBI:167181"/>
        <dbReference type="EC" id="4.2.99.18"/>
    </reaction>
</comment>
<dbReference type="GO" id="GO:0006285">
    <property type="term" value="P:base-excision repair, AP site formation"/>
    <property type="evidence" value="ECO:0007669"/>
    <property type="project" value="TreeGrafter"/>
</dbReference>
<reference evidence="14" key="1">
    <citation type="submission" date="2018-07" db="EMBL/GenBank/DDBJ databases">
        <authorList>
            <person name="Quirk P.G."/>
            <person name="Krulwich T.A."/>
        </authorList>
    </citation>
    <scope>NUCLEOTIDE SEQUENCE</scope>
</reference>
<dbReference type="InterPro" id="IPR023170">
    <property type="entry name" value="HhH_base_excis_C"/>
</dbReference>
<sequence>MAWRRLNIKQNDLSLSLTLLGGQSFRWTKIENESKEEQFLGVFANVLWRLKQSEEFLFYRVEGETHCDESFLKLKLKIENFPKPSSTTSTLYEESYYDKLLEVYFRLDTDVKGLYKQWQAAHSHFKEITNEKFLGVRVLNQSPIENILSFICSQNNNIKRISTMVSKICELYGKKIKEADGIEYFTFPEISDFENDSQIEIKLRKASFGYRAKYIANSIREIKNKGGNKWCAELESMSYTQAHEELLCLSGIGPKVADCICLMSLNHLNAIPVDTHVFKIAKTYYLTNLKATKTVTKQTYNEIAEHFRKVYGPYAGWAQTVLFCADLKQFDLKKKNINMQKEISRKKMKIE</sequence>
<evidence type="ECO:0000313" key="14">
    <source>
        <dbReference type="EMBL" id="SSX17903.1"/>
    </source>
</evidence>
<evidence type="ECO:0000256" key="9">
    <source>
        <dbReference type="ARBA" id="ARBA00023268"/>
    </source>
</evidence>
<evidence type="ECO:0000256" key="1">
    <source>
        <dbReference type="ARBA" id="ARBA00004123"/>
    </source>
</evidence>
<evidence type="ECO:0000256" key="3">
    <source>
        <dbReference type="ARBA" id="ARBA00012720"/>
    </source>
</evidence>
<keyword evidence="7" id="KW-0456">Lyase</keyword>
<protein>
    <recommendedName>
        <fullName evidence="12">N-glycosylase/DNA lyase</fullName>
        <ecNumber evidence="3">4.2.99.18</ecNumber>
    </recommendedName>
</protein>
<dbReference type="InterPro" id="IPR011257">
    <property type="entry name" value="DNA_glycosylase"/>
</dbReference>
<dbReference type="GO" id="GO:0005634">
    <property type="term" value="C:nucleus"/>
    <property type="evidence" value="ECO:0007669"/>
    <property type="project" value="UniProtKB-SubCell"/>
</dbReference>
<dbReference type="InterPro" id="IPR052054">
    <property type="entry name" value="Oxidative_DNA_repair_enzyme"/>
</dbReference>
<dbReference type="AlphaFoldDB" id="A0A336LMN8"/>
<evidence type="ECO:0000256" key="7">
    <source>
        <dbReference type="ARBA" id="ARBA00023239"/>
    </source>
</evidence>
<name>A0A336LMN8_CULSO</name>
<accession>A0A336LMN8</accession>
<keyword evidence="6" id="KW-0234">DNA repair</keyword>
<dbReference type="GO" id="GO:0140078">
    <property type="term" value="F:class I DNA-(apurinic or apyrimidinic site) endonuclease activity"/>
    <property type="evidence" value="ECO:0007669"/>
    <property type="project" value="UniProtKB-EC"/>
</dbReference>
<keyword evidence="5" id="KW-0378">Hydrolase</keyword>
<keyword evidence="4" id="KW-0227">DNA damage</keyword>
<dbReference type="PANTHER" id="PTHR10242:SF2">
    <property type="entry name" value="N-GLYCOSYLASE_DNA LYASE"/>
    <property type="match status" value="1"/>
</dbReference>
<dbReference type="SUPFAM" id="SSF55945">
    <property type="entry name" value="TATA-box binding protein-like"/>
    <property type="match status" value="1"/>
</dbReference>
<keyword evidence="9" id="KW-0511">Multifunctional enzyme</keyword>
<evidence type="ECO:0000259" key="13">
    <source>
        <dbReference type="SMART" id="SM00478"/>
    </source>
</evidence>
<evidence type="ECO:0000256" key="5">
    <source>
        <dbReference type="ARBA" id="ARBA00022801"/>
    </source>
</evidence>
<keyword evidence="10" id="KW-0326">Glycosidase</keyword>
<evidence type="ECO:0000256" key="4">
    <source>
        <dbReference type="ARBA" id="ARBA00022763"/>
    </source>
</evidence>
<evidence type="ECO:0000256" key="12">
    <source>
        <dbReference type="ARBA" id="ARBA00073127"/>
    </source>
</evidence>
<dbReference type="OMA" id="GYAQEYL"/>
<organism evidence="14">
    <name type="scientific">Culicoides sonorensis</name>
    <name type="common">Biting midge</name>
    <dbReference type="NCBI Taxonomy" id="179676"/>
    <lineage>
        <taxon>Eukaryota</taxon>
        <taxon>Metazoa</taxon>
        <taxon>Ecdysozoa</taxon>
        <taxon>Arthropoda</taxon>
        <taxon>Hexapoda</taxon>
        <taxon>Insecta</taxon>
        <taxon>Pterygota</taxon>
        <taxon>Neoptera</taxon>
        <taxon>Endopterygota</taxon>
        <taxon>Diptera</taxon>
        <taxon>Nematocera</taxon>
        <taxon>Chironomoidea</taxon>
        <taxon>Ceratopogonidae</taxon>
        <taxon>Ceratopogoninae</taxon>
        <taxon>Culicoides</taxon>
        <taxon>Monoculicoides</taxon>
    </lineage>
</organism>
<dbReference type="Gene3D" id="1.10.1670.10">
    <property type="entry name" value="Helix-hairpin-Helix base-excision DNA repair enzymes (C-terminal)"/>
    <property type="match status" value="1"/>
</dbReference>
<dbReference type="PANTHER" id="PTHR10242">
    <property type="entry name" value="8-OXOGUANINE DNA GLYCOSYLASE"/>
    <property type="match status" value="1"/>
</dbReference>
<evidence type="ECO:0000256" key="11">
    <source>
        <dbReference type="ARBA" id="ARBA00044632"/>
    </source>
</evidence>
<dbReference type="GO" id="GO:0006289">
    <property type="term" value="P:nucleotide-excision repair"/>
    <property type="evidence" value="ECO:0007669"/>
    <property type="project" value="InterPro"/>
</dbReference>
<dbReference type="SUPFAM" id="SSF48150">
    <property type="entry name" value="DNA-glycosylase"/>
    <property type="match status" value="1"/>
</dbReference>
<dbReference type="EMBL" id="UFQT01000021">
    <property type="protein sequence ID" value="SSX17903.1"/>
    <property type="molecule type" value="Genomic_DNA"/>
</dbReference>
<proteinExistence type="inferred from homology"/>
<evidence type="ECO:0000256" key="10">
    <source>
        <dbReference type="ARBA" id="ARBA00023295"/>
    </source>
</evidence>
<evidence type="ECO:0000256" key="6">
    <source>
        <dbReference type="ARBA" id="ARBA00023204"/>
    </source>
</evidence>
<dbReference type="FunFam" id="1.10.1670.10:FF:000005">
    <property type="entry name" value="N-glycosylase/DNA lyase OGG1"/>
    <property type="match status" value="1"/>
</dbReference>
<evidence type="ECO:0000256" key="8">
    <source>
        <dbReference type="ARBA" id="ARBA00023242"/>
    </source>
</evidence>
<dbReference type="InterPro" id="IPR003265">
    <property type="entry name" value="HhH-GPD_domain"/>
</dbReference>
<evidence type="ECO:0000256" key="2">
    <source>
        <dbReference type="ARBA" id="ARBA00010679"/>
    </source>
</evidence>
<dbReference type="Pfam" id="PF07934">
    <property type="entry name" value="OGG_N"/>
    <property type="match status" value="1"/>
</dbReference>
<keyword evidence="8" id="KW-0539">Nucleus</keyword>
<dbReference type="GO" id="GO:0034039">
    <property type="term" value="F:8-oxo-7,8-dihydroguanine DNA N-glycosylase activity"/>
    <property type="evidence" value="ECO:0007669"/>
    <property type="project" value="TreeGrafter"/>
</dbReference>